<reference evidence="2 3" key="1">
    <citation type="submission" date="2019-06" db="EMBL/GenBank/DDBJ databases">
        <title>Whole genome shotgun sequence of Streptomyces gardneri NBRC 12865.</title>
        <authorList>
            <person name="Hosoyama A."/>
            <person name="Uohara A."/>
            <person name="Ohji S."/>
            <person name="Ichikawa N."/>
        </authorList>
    </citation>
    <scope>NUCLEOTIDE SEQUENCE [LARGE SCALE GENOMIC DNA]</scope>
    <source>
        <strain evidence="2 3">NBRC 12865</strain>
    </source>
</reference>
<feature type="compositionally biased region" description="Basic and acidic residues" evidence="1">
    <location>
        <begin position="1229"/>
        <end position="1257"/>
    </location>
</feature>
<feature type="compositionally biased region" description="Pro residues" evidence="1">
    <location>
        <begin position="1194"/>
        <end position="1228"/>
    </location>
</feature>
<dbReference type="SUPFAM" id="SSF50494">
    <property type="entry name" value="Trypsin-like serine proteases"/>
    <property type="match status" value="1"/>
</dbReference>
<dbReference type="InterPro" id="IPR009003">
    <property type="entry name" value="Peptidase_S1_PA"/>
</dbReference>
<feature type="region of interest" description="Disordered" evidence="1">
    <location>
        <begin position="1191"/>
        <end position="1257"/>
    </location>
</feature>
<sequence length="1257" mass="135261">MTVPDTARVAEVVVTGNGKAEYGSGYRIAHRLVLTVDHLFGEDPNPGTCTVRLGGGDTALPATPVWRGKNGRDLALLRLDEAPADTVQPVSFGVLPEGAGSVPFIGIGFPAFATRDEEPGVTGLRRRDSRQAEGFVLLGSNLKSRLLDLQYTTTAPRPPGGGDGDPWRGMSGAAFLTPTGGLLIGVQAHRLPAAGISGAEAEPIADALDDPDLCRQLALGGVRYEPRPVPLGDEPPEPEPLLRAVIPQHELVSGFGDFKKNLTSEQLSFVSPGPDHPAEPANLFVRLVSSGDRGVLLVGAAGTGKTRAGIEVGRIALEAGWRVLHVLPGEDGSVTEVIAEQVYAEPTPALVVVDYLNESQLDLPALRHRLIPEARRRDIQVAILASVRPGWLRKANRGQLHDLFDEVELRQDDDFQKEVADNALHALAPVATERYTIGRMREICGHRPIVALLVAREVERRVTSGLSLPDLTGLREGGEIPRWLRSRLGEDDLGLPGREHAFVPVRASHSLVAAAAATAACPQAREDVTAAARAALTALGEAMALAAQQGTGVPAAAQSAVPRAEDVVATLLSLGWLETEPDGTLTVAHDLVTDQLVESVLLPERDEAPDTDGAHALLAGCLVSPRAVGRAALNLGRVVNDLALADRSGPVSAVLNAWFTQHAADLGALLRIDPGVGGYALGAVCSGAPWSVSAVQCWSQVVSPWLADHGSRVAARHLLYRGLHHLPEEGARLLLPTVWSWLARHRELGQASFVLAPVLHRPELLADETAQAVSAALVWLALHASAQEAQFVLNPLLSRTDLAPEGAEKAVSAALTWLERHTATQEAGFVLEPLLSRTDLDADSAATAIAASLTWLGRHVKGQEARFVLHPLLSRTDLDADSAATTVEATLVWLDHHAATQEARFVLNRLQSRTDLDPVASEKAVTSALRWLEKHTHTHDADFVLKLLLSRTDLDPDTAEKAVASARTWLASHHTNEDADFVLGSLLKQLPRGETPPEIREMVDTWVGLHTPEQDFTFLSKWVLRQRLMSPTIYRALLHWARTNTDNEDLVPRMAGTGFHVWPYVRTWEGARDWLRTVELCLDHAERHGPPSNVNGVLDALISTLAQQFRTGIGAAWADDCLRRWIALPFSMDPTVFRHNDGIVSRCHALLLSGGFDRAERARITARLRTWVASWPAHERNTAALAYIDAHMLPPRPGPPPPHPAPAPRPGPPPPRPALPALPPLPPPRSEEGGRTGSGGEEKGREEEGREGKTAAA</sequence>
<name>A0A4Y3RLS1_9ACTN</name>
<protein>
    <recommendedName>
        <fullName evidence="4">Serine protease</fullName>
    </recommendedName>
</protein>
<dbReference type="RefSeq" id="WP_141297189.1">
    <property type="nucleotide sequence ID" value="NZ_BJMN01000020.1"/>
</dbReference>
<evidence type="ECO:0000313" key="2">
    <source>
        <dbReference type="EMBL" id="GEB57663.1"/>
    </source>
</evidence>
<keyword evidence="3" id="KW-1185">Reference proteome</keyword>
<dbReference type="AlphaFoldDB" id="A0A4Y3RLS1"/>
<evidence type="ECO:0008006" key="4">
    <source>
        <dbReference type="Google" id="ProtNLM"/>
    </source>
</evidence>
<comment type="caution">
    <text evidence="2">The sequence shown here is derived from an EMBL/GenBank/DDBJ whole genome shotgun (WGS) entry which is preliminary data.</text>
</comment>
<proteinExistence type="predicted"/>
<evidence type="ECO:0000313" key="3">
    <source>
        <dbReference type="Proteomes" id="UP000315226"/>
    </source>
</evidence>
<evidence type="ECO:0000256" key="1">
    <source>
        <dbReference type="SAM" id="MobiDB-lite"/>
    </source>
</evidence>
<gene>
    <name evidence="2" type="ORF">SGA01_32680</name>
</gene>
<organism evidence="2 3">
    <name type="scientific">Streptomyces gardneri</name>
    <dbReference type="NCBI Taxonomy" id="66892"/>
    <lineage>
        <taxon>Bacteria</taxon>
        <taxon>Bacillati</taxon>
        <taxon>Actinomycetota</taxon>
        <taxon>Actinomycetes</taxon>
        <taxon>Kitasatosporales</taxon>
        <taxon>Streptomycetaceae</taxon>
        <taxon>Streptomyces</taxon>
    </lineage>
</organism>
<accession>A0A4Y3RLS1</accession>
<dbReference type="OrthoDB" id="3645759at2"/>
<dbReference type="EMBL" id="BJMN01000020">
    <property type="protein sequence ID" value="GEB57663.1"/>
    <property type="molecule type" value="Genomic_DNA"/>
</dbReference>
<dbReference type="Proteomes" id="UP000315226">
    <property type="component" value="Unassembled WGS sequence"/>
</dbReference>